<dbReference type="SUPFAM" id="SSF53850">
    <property type="entry name" value="Periplasmic binding protein-like II"/>
    <property type="match status" value="1"/>
</dbReference>
<dbReference type="PANTHER" id="PTHR30419:SF8">
    <property type="entry name" value="NITROGEN ASSIMILATION TRANSCRIPTIONAL ACTIVATOR-RELATED"/>
    <property type="match status" value="1"/>
</dbReference>
<dbReference type="Gene3D" id="1.10.10.10">
    <property type="entry name" value="Winged helix-like DNA-binding domain superfamily/Winged helix DNA-binding domain"/>
    <property type="match status" value="1"/>
</dbReference>
<protein>
    <submittedName>
        <fullName evidence="7">LysR family transcriptional regulator</fullName>
    </submittedName>
</protein>
<dbReference type="GO" id="GO:0005829">
    <property type="term" value="C:cytosol"/>
    <property type="evidence" value="ECO:0007669"/>
    <property type="project" value="TreeGrafter"/>
</dbReference>
<evidence type="ECO:0000313" key="6">
    <source>
        <dbReference type="EMBL" id="MBC1376204.1"/>
    </source>
</evidence>
<keyword evidence="2" id="KW-0805">Transcription regulation</keyword>
<evidence type="ECO:0000256" key="4">
    <source>
        <dbReference type="ARBA" id="ARBA00023163"/>
    </source>
</evidence>
<evidence type="ECO:0000313" key="7">
    <source>
        <dbReference type="EMBL" id="MBC2288292.1"/>
    </source>
</evidence>
<gene>
    <name evidence="6" type="ORF">HB839_11780</name>
    <name evidence="7" type="ORF">HCB47_11765</name>
</gene>
<dbReference type="AlphaFoldDB" id="A0A7X0ZJ68"/>
<dbReference type="PROSITE" id="PS50931">
    <property type="entry name" value="HTH_LYSR"/>
    <property type="match status" value="1"/>
</dbReference>
<evidence type="ECO:0000256" key="2">
    <source>
        <dbReference type="ARBA" id="ARBA00023015"/>
    </source>
</evidence>
<dbReference type="Pfam" id="PF00126">
    <property type="entry name" value="HTH_1"/>
    <property type="match status" value="1"/>
</dbReference>
<proteinExistence type="inferred from homology"/>
<keyword evidence="3" id="KW-0238">DNA-binding</keyword>
<dbReference type="InterPro" id="IPR005119">
    <property type="entry name" value="LysR_subst-bd"/>
</dbReference>
<dbReference type="CDD" id="cd05466">
    <property type="entry name" value="PBP2_LTTR_substrate"/>
    <property type="match status" value="1"/>
</dbReference>
<comment type="caution">
    <text evidence="7">The sequence shown here is derived from an EMBL/GenBank/DDBJ whole genome shotgun (WGS) entry which is preliminary data.</text>
</comment>
<dbReference type="Pfam" id="PF03466">
    <property type="entry name" value="LysR_substrate"/>
    <property type="match status" value="1"/>
</dbReference>
<evidence type="ECO:0000313" key="9">
    <source>
        <dbReference type="Proteomes" id="UP000558070"/>
    </source>
</evidence>
<sequence length="294" mass="32995">MELRVLNYFLTVAREKTISKAAEVLHLSQPTLSKQLKELEEELGVTLFIRGNRSITLTEDGVYLANRAKEILSLVELTTSNLLQNETISGKITIGAGETRGFEFIGSVIHQLREIHPEITFQLHSGNADDVLEKIEHGLLDFGLVINPVEMQAYEYLQLSLEDRWGILVNTAHPLAQKEVIAPGDIQENPIMVSNQSFVDNQLASWLGEHFEQLNVIGRYNLLYNASLLAKENIASILCIDGIINTDNTNLKFIPFSPPLTAGISIVWKKNPTFSSAAKEFLRLIENISRRQPF</sequence>
<organism evidence="7 9">
    <name type="scientific">Listeria farberi</name>
    <dbReference type="NCBI Taxonomy" id="2713500"/>
    <lineage>
        <taxon>Bacteria</taxon>
        <taxon>Bacillati</taxon>
        <taxon>Bacillota</taxon>
        <taxon>Bacilli</taxon>
        <taxon>Bacillales</taxon>
        <taxon>Listeriaceae</taxon>
        <taxon>Listeria</taxon>
    </lineage>
</organism>
<feature type="domain" description="HTH lysR-type" evidence="5">
    <location>
        <begin position="1"/>
        <end position="58"/>
    </location>
</feature>
<keyword evidence="4" id="KW-0804">Transcription</keyword>
<dbReference type="EMBL" id="JAARPH010000004">
    <property type="protein sequence ID" value="MBC1376204.1"/>
    <property type="molecule type" value="Genomic_DNA"/>
</dbReference>
<dbReference type="GO" id="GO:0003677">
    <property type="term" value="F:DNA binding"/>
    <property type="evidence" value="ECO:0007669"/>
    <property type="project" value="UniProtKB-KW"/>
</dbReference>
<reference evidence="8 9" key="1">
    <citation type="submission" date="2020-03" db="EMBL/GenBank/DDBJ databases">
        <title>Soil Listeria distribution.</title>
        <authorList>
            <person name="Liao J."/>
            <person name="Wiedmann M."/>
        </authorList>
    </citation>
    <scope>NUCLEOTIDE SEQUENCE [LARGE SCALE GENOMIC DNA]</scope>
    <source>
        <strain evidence="7 9">FSL L7-0072</strain>
        <strain evidence="6 8">FSL L7-1699</strain>
    </source>
</reference>
<dbReference type="InterPro" id="IPR036390">
    <property type="entry name" value="WH_DNA-bd_sf"/>
</dbReference>
<evidence type="ECO:0000313" key="8">
    <source>
        <dbReference type="Proteomes" id="UP000518829"/>
    </source>
</evidence>
<dbReference type="SUPFAM" id="SSF46785">
    <property type="entry name" value="Winged helix' DNA-binding domain"/>
    <property type="match status" value="1"/>
</dbReference>
<dbReference type="InterPro" id="IPR000847">
    <property type="entry name" value="LysR_HTH_N"/>
</dbReference>
<dbReference type="EMBL" id="JAARZO010000004">
    <property type="protein sequence ID" value="MBC2288292.1"/>
    <property type="molecule type" value="Genomic_DNA"/>
</dbReference>
<dbReference type="Gene3D" id="3.40.190.290">
    <property type="match status" value="1"/>
</dbReference>
<dbReference type="PANTHER" id="PTHR30419">
    <property type="entry name" value="HTH-TYPE TRANSCRIPTIONAL REGULATOR YBHD"/>
    <property type="match status" value="1"/>
</dbReference>
<dbReference type="Proteomes" id="UP000518829">
    <property type="component" value="Unassembled WGS sequence"/>
</dbReference>
<accession>A0A7X0ZJ68</accession>
<dbReference type="Proteomes" id="UP000558070">
    <property type="component" value="Unassembled WGS sequence"/>
</dbReference>
<evidence type="ECO:0000256" key="3">
    <source>
        <dbReference type="ARBA" id="ARBA00023125"/>
    </source>
</evidence>
<comment type="similarity">
    <text evidence="1">Belongs to the LysR transcriptional regulatory family.</text>
</comment>
<dbReference type="PRINTS" id="PR00039">
    <property type="entry name" value="HTHLYSR"/>
</dbReference>
<dbReference type="InterPro" id="IPR050950">
    <property type="entry name" value="HTH-type_LysR_regulators"/>
</dbReference>
<dbReference type="RefSeq" id="WP_185317958.1">
    <property type="nucleotide sequence ID" value="NZ_JAARPH010000004.1"/>
</dbReference>
<evidence type="ECO:0000259" key="5">
    <source>
        <dbReference type="PROSITE" id="PS50931"/>
    </source>
</evidence>
<dbReference type="GO" id="GO:0003700">
    <property type="term" value="F:DNA-binding transcription factor activity"/>
    <property type="evidence" value="ECO:0007669"/>
    <property type="project" value="InterPro"/>
</dbReference>
<keyword evidence="8" id="KW-1185">Reference proteome</keyword>
<name>A0A7X0ZJ68_9LIST</name>
<evidence type="ECO:0000256" key="1">
    <source>
        <dbReference type="ARBA" id="ARBA00009437"/>
    </source>
</evidence>
<dbReference type="InterPro" id="IPR036388">
    <property type="entry name" value="WH-like_DNA-bd_sf"/>
</dbReference>
<dbReference type="FunFam" id="1.10.10.10:FF:000001">
    <property type="entry name" value="LysR family transcriptional regulator"/>
    <property type="match status" value="1"/>
</dbReference>